<dbReference type="EMBL" id="LNIZ01000004">
    <property type="protein sequence ID" value="KTF04171.1"/>
    <property type="molecule type" value="Genomic_DNA"/>
</dbReference>
<dbReference type="OrthoDB" id="4391631at2"/>
<dbReference type="PATRIC" id="fig|59561.3.peg.1138"/>
<evidence type="ECO:0000313" key="2">
    <source>
        <dbReference type="EMBL" id="KTF04171.1"/>
    </source>
</evidence>
<dbReference type="Proteomes" id="UP001225576">
    <property type="component" value="Unassembled WGS sequence"/>
</dbReference>
<reference evidence="3" key="2">
    <citation type="submission" date="2023-05" db="EMBL/GenBank/DDBJ databases">
        <title>Genomic Catalog of Human Bladder Bacteria.</title>
        <authorList>
            <person name="Du J."/>
        </authorList>
    </citation>
    <scope>NUCLEOTIDE SEQUENCE</scope>
    <source>
        <strain evidence="3">UMB1304A</strain>
    </source>
</reference>
<dbReference type="AlphaFoldDB" id="A0A0W1KJD8"/>
<sequence length="417" mass="46753">MTGSGSQIEFLSDGEGLIIFSQDEDLEEFDNCDGFSVSKVSPQVLFRAQNVFSTFSEFQVRSSRYVKLSPESAKLMRQRVTKGPVRGAFRRGDFNLAGNPGQFFRKIEIRSTGTLAPAFATAGASVIAQAAIEAAIAEIKDYLETIDAKLDALLRQSKVESLGELEGISNALKEVEDYYRTNNSVSATKWLTISHLGASLHTMETTALEQISSLVEQLAASQGDSKKTAKSFQSLDENLSFWLGNLGWSIWLHDRFYVLEIAHAQEFEPDHFDGYHASIQRTRQERIESVTCRLLRMNDSIRATANLGNSVWATHYQRARKIIEAANRAENSIQRFALHVNLSFEEKSELQIRGWKESVSGFVGDSVQAVNQSRQRGVEQIQKTGERLRTHREDRTLAKADKIRARRNANNNPPDSP</sequence>
<protein>
    <submittedName>
        <fullName evidence="2">Uncharacterized protein</fullName>
    </submittedName>
</protein>
<proteinExistence type="predicted"/>
<dbReference type="Proteomes" id="UP000054404">
    <property type="component" value="Unassembled WGS sequence"/>
</dbReference>
<dbReference type="EMBL" id="JASPDQ010000040">
    <property type="protein sequence ID" value="MDK8602791.1"/>
    <property type="molecule type" value="Genomic_DNA"/>
</dbReference>
<evidence type="ECO:0000313" key="3">
    <source>
        <dbReference type="EMBL" id="MDK8602791.1"/>
    </source>
</evidence>
<dbReference type="RefSeq" id="WP_148132164.1">
    <property type="nucleotide sequence ID" value="NZ_CP127099.1"/>
</dbReference>
<evidence type="ECO:0000256" key="1">
    <source>
        <dbReference type="SAM" id="MobiDB-lite"/>
    </source>
</evidence>
<accession>A0A0W1KJD8</accession>
<keyword evidence="4" id="KW-1185">Reference proteome</keyword>
<comment type="caution">
    <text evidence="2">The sequence shown here is derived from an EMBL/GenBank/DDBJ whole genome shotgun (WGS) entry which is preliminary data.</text>
</comment>
<feature type="region of interest" description="Disordered" evidence="1">
    <location>
        <begin position="386"/>
        <end position="417"/>
    </location>
</feature>
<name>A0A0W1KJD8_9ACTO</name>
<reference evidence="2 4" key="1">
    <citation type="submission" date="2015-11" db="EMBL/GenBank/DDBJ databases">
        <title>Draft Genome Sequence of the Type Strain Trueperella bernardiae LCDC 89-0504T, Isolated from Blood Culture.</title>
        <authorList>
            <person name="Bernier A.-M."/>
            <person name="Bernard K."/>
        </authorList>
    </citation>
    <scope>NUCLEOTIDE SEQUENCE [LARGE SCALE GENOMIC DNA]</scope>
    <source>
        <strain evidence="2 4">LCDC 89-0504</strain>
    </source>
</reference>
<organism evidence="2 4">
    <name type="scientific">Trueperella bernardiae</name>
    <dbReference type="NCBI Taxonomy" id="59561"/>
    <lineage>
        <taxon>Bacteria</taxon>
        <taxon>Bacillati</taxon>
        <taxon>Actinomycetota</taxon>
        <taxon>Actinomycetes</taxon>
        <taxon>Actinomycetales</taxon>
        <taxon>Actinomycetaceae</taxon>
        <taxon>Trueperella</taxon>
    </lineage>
</organism>
<evidence type="ECO:0000313" key="4">
    <source>
        <dbReference type="Proteomes" id="UP000054404"/>
    </source>
</evidence>
<feature type="compositionally biased region" description="Low complexity" evidence="1">
    <location>
        <begin position="408"/>
        <end position="417"/>
    </location>
</feature>
<feature type="compositionally biased region" description="Basic and acidic residues" evidence="1">
    <location>
        <begin position="386"/>
        <end position="403"/>
    </location>
</feature>
<gene>
    <name evidence="2" type="ORF">AQZ59_01147</name>
    <name evidence="3" type="ORF">QP858_10050</name>
</gene>